<feature type="domain" description="Ubiquitin-like protease family profile" evidence="4">
    <location>
        <begin position="18"/>
        <end position="64"/>
    </location>
</feature>
<comment type="similarity">
    <text evidence="1">Belongs to the peptidase C48 family.</text>
</comment>
<evidence type="ECO:0000256" key="1">
    <source>
        <dbReference type="ARBA" id="ARBA00005234"/>
    </source>
</evidence>
<dbReference type="InterPro" id="IPR038765">
    <property type="entry name" value="Papain-like_cys_pep_sf"/>
</dbReference>
<dbReference type="Gene3D" id="3.40.395.10">
    <property type="entry name" value="Adenoviral Proteinase, Chain A"/>
    <property type="match status" value="1"/>
</dbReference>
<evidence type="ECO:0000313" key="6">
    <source>
        <dbReference type="Proteomes" id="UP000053989"/>
    </source>
</evidence>
<dbReference type="GO" id="GO:0008234">
    <property type="term" value="F:cysteine-type peptidase activity"/>
    <property type="evidence" value="ECO:0007669"/>
    <property type="project" value="InterPro"/>
</dbReference>
<gene>
    <name evidence="5" type="ORF">SCLCIDRAFT_135331</name>
</gene>
<dbReference type="GO" id="GO:0019783">
    <property type="term" value="F:ubiquitin-like protein peptidase activity"/>
    <property type="evidence" value="ECO:0007669"/>
    <property type="project" value="UniProtKB-ARBA"/>
</dbReference>
<accession>A0A0C3DFJ5</accession>
<protein>
    <recommendedName>
        <fullName evidence="4">Ubiquitin-like protease family profile domain-containing protein</fullName>
    </recommendedName>
</protein>
<name>A0A0C3DFJ5_9AGAM</name>
<reference evidence="5 6" key="1">
    <citation type="submission" date="2014-04" db="EMBL/GenBank/DDBJ databases">
        <authorList>
            <consortium name="DOE Joint Genome Institute"/>
            <person name="Kuo A."/>
            <person name="Kohler A."/>
            <person name="Nagy L.G."/>
            <person name="Floudas D."/>
            <person name="Copeland A."/>
            <person name="Barry K.W."/>
            <person name="Cichocki N."/>
            <person name="Veneault-Fourrey C."/>
            <person name="LaButti K."/>
            <person name="Lindquist E.A."/>
            <person name="Lipzen A."/>
            <person name="Lundell T."/>
            <person name="Morin E."/>
            <person name="Murat C."/>
            <person name="Sun H."/>
            <person name="Tunlid A."/>
            <person name="Henrissat B."/>
            <person name="Grigoriev I.V."/>
            <person name="Hibbett D.S."/>
            <person name="Martin F."/>
            <person name="Nordberg H.P."/>
            <person name="Cantor M.N."/>
            <person name="Hua S.X."/>
        </authorList>
    </citation>
    <scope>NUCLEOTIDE SEQUENCE [LARGE SCALE GENOMIC DNA]</scope>
    <source>
        <strain evidence="5 6">Foug A</strain>
    </source>
</reference>
<sequence length="66" mass="7519">MDCLPNDSKSDHYLYDITYLFSQTECLQTNNYDCGLWVLATAAAVLRGHDATGLTESDMLAFRYYL</sequence>
<dbReference type="EMBL" id="KN822140">
    <property type="protein sequence ID" value="KIM55139.1"/>
    <property type="molecule type" value="Genomic_DNA"/>
</dbReference>
<organism evidence="5 6">
    <name type="scientific">Scleroderma citrinum Foug A</name>
    <dbReference type="NCBI Taxonomy" id="1036808"/>
    <lineage>
        <taxon>Eukaryota</taxon>
        <taxon>Fungi</taxon>
        <taxon>Dikarya</taxon>
        <taxon>Basidiomycota</taxon>
        <taxon>Agaricomycotina</taxon>
        <taxon>Agaricomycetes</taxon>
        <taxon>Agaricomycetidae</taxon>
        <taxon>Boletales</taxon>
        <taxon>Sclerodermatineae</taxon>
        <taxon>Sclerodermataceae</taxon>
        <taxon>Scleroderma</taxon>
    </lineage>
</organism>
<dbReference type="Pfam" id="PF02902">
    <property type="entry name" value="Peptidase_C48"/>
    <property type="match status" value="1"/>
</dbReference>
<dbReference type="SUPFAM" id="SSF54001">
    <property type="entry name" value="Cysteine proteinases"/>
    <property type="match status" value="1"/>
</dbReference>
<dbReference type="HOGENOM" id="CLU_2832653_0_0_1"/>
<dbReference type="InParanoid" id="A0A0C3DFJ5"/>
<dbReference type="GO" id="GO:0006508">
    <property type="term" value="P:proteolysis"/>
    <property type="evidence" value="ECO:0007669"/>
    <property type="project" value="UniProtKB-KW"/>
</dbReference>
<dbReference type="OrthoDB" id="2976051at2759"/>
<dbReference type="InterPro" id="IPR003653">
    <property type="entry name" value="Peptidase_C48_C"/>
</dbReference>
<keyword evidence="3" id="KW-0378">Hydrolase</keyword>
<dbReference type="Proteomes" id="UP000053989">
    <property type="component" value="Unassembled WGS sequence"/>
</dbReference>
<reference evidence="6" key="2">
    <citation type="submission" date="2015-01" db="EMBL/GenBank/DDBJ databases">
        <title>Evolutionary Origins and Diversification of the Mycorrhizal Mutualists.</title>
        <authorList>
            <consortium name="DOE Joint Genome Institute"/>
            <consortium name="Mycorrhizal Genomics Consortium"/>
            <person name="Kohler A."/>
            <person name="Kuo A."/>
            <person name="Nagy L.G."/>
            <person name="Floudas D."/>
            <person name="Copeland A."/>
            <person name="Barry K.W."/>
            <person name="Cichocki N."/>
            <person name="Veneault-Fourrey C."/>
            <person name="LaButti K."/>
            <person name="Lindquist E.A."/>
            <person name="Lipzen A."/>
            <person name="Lundell T."/>
            <person name="Morin E."/>
            <person name="Murat C."/>
            <person name="Riley R."/>
            <person name="Ohm R."/>
            <person name="Sun H."/>
            <person name="Tunlid A."/>
            <person name="Henrissat B."/>
            <person name="Grigoriev I.V."/>
            <person name="Hibbett D.S."/>
            <person name="Martin F."/>
        </authorList>
    </citation>
    <scope>NUCLEOTIDE SEQUENCE [LARGE SCALE GENOMIC DNA]</scope>
    <source>
        <strain evidence="6">Foug A</strain>
    </source>
</reference>
<dbReference type="AlphaFoldDB" id="A0A0C3DFJ5"/>
<evidence type="ECO:0000259" key="4">
    <source>
        <dbReference type="Pfam" id="PF02902"/>
    </source>
</evidence>
<evidence type="ECO:0000256" key="2">
    <source>
        <dbReference type="ARBA" id="ARBA00022670"/>
    </source>
</evidence>
<proteinExistence type="inferred from homology"/>
<keyword evidence="6" id="KW-1185">Reference proteome</keyword>
<evidence type="ECO:0000256" key="3">
    <source>
        <dbReference type="ARBA" id="ARBA00022801"/>
    </source>
</evidence>
<evidence type="ECO:0000313" key="5">
    <source>
        <dbReference type="EMBL" id="KIM55139.1"/>
    </source>
</evidence>
<keyword evidence="2" id="KW-0645">Protease</keyword>